<proteinExistence type="predicted"/>
<comment type="caution">
    <text evidence="1">The sequence shown here is derived from an EMBL/GenBank/DDBJ whole genome shotgun (WGS) entry which is preliminary data.</text>
</comment>
<reference evidence="1 2" key="1">
    <citation type="journal article" date="2015" name="Nature">
        <title>rRNA introns, odd ribosomes, and small enigmatic genomes across a large radiation of phyla.</title>
        <authorList>
            <person name="Brown C.T."/>
            <person name="Hug L.A."/>
            <person name="Thomas B.C."/>
            <person name="Sharon I."/>
            <person name="Castelle C.J."/>
            <person name="Singh A."/>
            <person name="Wilkins M.J."/>
            <person name="Williams K.H."/>
            <person name="Banfield J.F."/>
        </authorList>
    </citation>
    <scope>NUCLEOTIDE SEQUENCE [LARGE SCALE GENOMIC DNA]</scope>
</reference>
<evidence type="ECO:0000313" key="2">
    <source>
        <dbReference type="Proteomes" id="UP000034565"/>
    </source>
</evidence>
<dbReference type="Pfam" id="PF12686">
    <property type="entry name" value="DUF3800"/>
    <property type="match status" value="1"/>
</dbReference>
<dbReference type="InterPro" id="IPR024524">
    <property type="entry name" value="DUF3800"/>
</dbReference>
<dbReference type="Proteomes" id="UP000034565">
    <property type="component" value="Unassembled WGS sequence"/>
</dbReference>
<sequence length="250" mass="28578">KLSRAFGVYCQELIKNMSNNYKILSIDESGKASFNHPSNLFTLSAVLIPESFKPKLDLKIRKLKRKFFKNEDIVFHSRDMSRKKGQFSLLRDPKNETLFWSEFISILNNDEISLIFVITNKLKAKKLGWQPKTILKRSYSRLAELFLTNLTKDQSRGKIIAESDPSQDLFLMEAHASLQSLNQNYRNSVTSISFVKKTNLDPDVQIADALAPIAGMIFSGVVGKSRIEKITEKPAMAIRTYTDFSSFIIR</sequence>
<name>A0A0G1VJI8_9BACT</name>
<dbReference type="AlphaFoldDB" id="A0A0G1VJI8"/>
<evidence type="ECO:0000313" key="1">
    <source>
        <dbReference type="EMBL" id="KKU70230.1"/>
    </source>
</evidence>
<evidence type="ECO:0008006" key="3">
    <source>
        <dbReference type="Google" id="ProtNLM"/>
    </source>
</evidence>
<protein>
    <recommendedName>
        <fullName evidence="3">DUF3800 domain-containing protein</fullName>
    </recommendedName>
</protein>
<accession>A0A0G1VJI8</accession>
<gene>
    <name evidence="1" type="ORF">UX92_C0003G0050</name>
</gene>
<dbReference type="EMBL" id="LCOA01000003">
    <property type="protein sequence ID" value="KKU70230.1"/>
    <property type="molecule type" value="Genomic_DNA"/>
</dbReference>
<feature type="non-terminal residue" evidence="1">
    <location>
        <position position="1"/>
    </location>
</feature>
<organism evidence="1 2">
    <name type="scientific">Candidatus Amesbacteria bacterium GW2011_GWA1_47_20</name>
    <dbReference type="NCBI Taxonomy" id="1618354"/>
    <lineage>
        <taxon>Bacteria</taxon>
        <taxon>Candidatus Amesiibacteriota</taxon>
    </lineage>
</organism>